<evidence type="ECO:0000259" key="5">
    <source>
        <dbReference type="Pfam" id="PF00535"/>
    </source>
</evidence>
<reference evidence="6 7" key="1">
    <citation type="submission" date="2017-04" db="EMBL/GenBank/DDBJ databases">
        <title>Draft genome sequence of Tuber borchii Vittad., a whitish edible truffle.</title>
        <authorList>
            <consortium name="DOE Joint Genome Institute"/>
            <person name="Murat C."/>
            <person name="Kuo A."/>
            <person name="Barry K.W."/>
            <person name="Clum A."/>
            <person name="Dockter R.B."/>
            <person name="Fauchery L."/>
            <person name="Iotti M."/>
            <person name="Kohler A."/>
            <person name="Labutti K."/>
            <person name="Lindquist E.A."/>
            <person name="Lipzen A."/>
            <person name="Ohm R.A."/>
            <person name="Wang M."/>
            <person name="Grigoriev I.V."/>
            <person name="Zambonelli A."/>
            <person name="Martin F.M."/>
        </authorList>
    </citation>
    <scope>NUCLEOTIDE SEQUENCE [LARGE SCALE GENOMIC DNA]</scope>
    <source>
        <strain evidence="6 7">Tbo3840</strain>
    </source>
</reference>
<dbReference type="OrthoDB" id="2603at2759"/>
<dbReference type="GO" id="GO:0035269">
    <property type="term" value="P:protein O-linked glycosylation via mannose"/>
    <property type="evidence" value="ECO:0007669"/>
    <property type="project" value="TreeGrafter"/>
</dbReference>
<dbReference type="EMBL" id="NESQ01000107">
    <property type="protein sequence ID" value="PUU78762.1"/>
    <property type="molecule type" value="Genomic_DNA"/>
</dbReference>
<dbReference type="STRING" id="42251.A0A2T6ZTE1"/>
<keyword evidence="7" id="KW-1185">Reference proteome</keyword>
<keyword evidence="4" id="KW-0808">Transferase</keyword>
<dbReference type="AlphaFoldDB" id="A0A2T6ZTE1"/>
<dbReference type="PANTHER" id="PTHR43398">
    <property type="entry name" value="DOLICHOL-PHOSPHATE MANNOSYLTRANSFERASE SUBUNIT 1"/>
    <property type="match status" value="1"/>
</dbReference>
<keyword evidence="3" id="KW-0328">Glycosyltransferase</keyword>
<organism evidence="6 7">
    <name type="scientific">Tuber borchii</name>
    <name type="common">White truffle</name>
    <dbReference type="NCBI Taxonomy" id="42251"/>
    <lineage>
        <taxon>Eukaryota</taxon>
        <taxon>Fungi</taxon>
        <taxon>Dikarya</taxon>
        <taxon>Ascomycota</taxon>
        <taxon>Pezizomycotina</taxon>
        <taxon>Pezizomycetes</taxon>
        <taxon>Pezizales</taxon>
        <taxon>Tuberaceae</taxon>
        <taxon>Tuber</taxon>
    </lineage>
</organism>
<dbReference type="GO" id="GO:0004582">
    <property type="term" value="F:dolichyl-phosphate beta-D-mannosyltransferase activity"/>
    <property type="evidence" value="ECO:0007669"/>
    <property type="project" value="UniProtKB-EC"/>
</dbReference>
<evidence type="ECO:0000256" key="2">
    <source>
        <dbReference type="ARBA" id="ARBA00012704"/>
    </source>
</evidence>
<dbReference type="EC" id="2.4.1.83" evidence="2"/>
<dbReference type="Gene3D" id="3.90.550.10">
    <property type="entry name" value="Spore Coat Polysaccharide Biosynthesis Protein SpsA, Chain A"/>
    <property type="match status" value="1"/>
</dbReference>
<evidence type="ECO:0000256" key="4">
    <source>
        <dbReference type="ARBA" id="ARBA00022679"/>
    </source>
</evidence>
<dbReference type="GO" id="GO:0006488">
    <property type="term" value="P:dolichol-linked oligosaccharide biosynthetic process"/>
    <property type="evidence" value="ECO:0007669"/>
    <property type="project" value="TreeGrafter"/>
</dbReference>
<accession>A0A2T6ZTE1</accession>
<dbReference type="GO" id="GO:0005789">
    <property type="term" value="C:endoplasmic reticulum membrane"/>
    <property type="evidence" value="ECO:0007669"/>
    <property type="project" value="TreeGrafter"/>
</dbReference>
<dbReference type="Proteomes" id="UP000244722">
    <property type="component" value="Unassembled WGS sequence"/>
</dbReference>
<evidence type="ECO:0000256" key="3">
    <source>
        <dbReference type="ARBA" id="ARBA00022676"/>
    </source>
</evidence>
<comment type="similarity">
    <text evidence="1">Belongs to the glycosyltransferase 2 family.</text>
</comment>
<dbReference type="InterPro" id="IPR001173">
    <property type="entry name" value="Glyco_trans_2-like"/>
</dbReference>
<dbReference type="PANTHER" id="PTHR43398:SF1">
    <property type="entry name" value="DOLICHOL-PHOSPHATE MANNOSYLTRANSFERASE SUBUNIT 1"/>
    <property type="match status" value="1"/>
</dbReference>
<dbReference type="GO" id="GO:0006506">
    <property type="term" value="P:GPI anchor biosynthetic process"/>
    <property type="evidence" value="ECO:0007669"/>
    <property type="project" value="TreeGrafter"/>
</dbReference>
<dbReference type="InterPro" id="IPR039528">
    <property type="entry name" value="DPM1-like"/>
</dbReference>
<proteinExistence type="inferred from homology"/>
<dbReference type="Pfam" id="PF00535">
    <property type="entry name" value="Glycos_transf_2"/>
    <property type="match status" value="1"/>
</dbReference>
<gene>
    <name evidence="6" type="ORF">B9Z19DRAFT_1101190</name>
</gene>
<evidence type="ECO:0000313" key="7">
    <source>
        <dbReference type="Proteomes" id="UP000244722"/>
    </source>
</evidence>
<dbReference type="SUPFAM" id="SSF53448">
    <property type="entry name" value="Nucleotide-diphospho-sugar transferases"/>
    <property type="match status" value="1"/>
</dbReference>
<protein>
    <recommendedName>
        <fullName evidence="2">dolichyl-phosphate beta-D-mannosyltransferase</fullName>
        <ecNumber evidence="2">2.4.1.83</ecNumber>
    </recommendedName>
</protein>
<evidence type="ECO:0000256" key="1">
    <source>
        <dbReference type="ARBA" id="ARBA00006739"/>
    </source>
</evidence>
<comment type="caution">
    <text evidence="6">The sequence shown here is derived from an EMBL/GenBank/DDBJ whole genome shotgun (WGS) entry which is preliminary data.</text>
</comment>
<sequence>MILTTPETTFIPPTYNERKNFPIITLLLEKTFTEHKLVLELIIVDDASLECTKEVGNQSITLDGANRLLKLLTGKLDFTTSNFVIIMDTDLSHHPKFIVDFITLRKTKHYDIVTRTRYAGNRGANGWDLKRKFVSHGANFVASAVLRPSIRIEIVLAQTQSKGYTFLMEMIVRARDEIVDHAKGMFSLWLKV</sequence>
<name>A0A2T6ZTE1_TUBBO</name>
<feature type="domain" description="Glycosyltransferase 2-like" evidence="5">
    <location>
        <begin position="11"/>
        <end position="149"/>
    </location>
</feature>
<dbReference type="InterPro" id="IPR029044">
    <property type="entry name" value="Nucleotide-diphossugar_trans"/>
</dbReference>
<evidence type="ECO:0000313" key="6">
    <source>
        <dbReference type="EMBL" id="PUU78762.1"/>
    </source>
</evidence>